<organism evidence="1 2">
    <name type="scientific">Thiocystis violascens (strain ATCC 17096 / DSM 198 / 6111)</name>
    <name type="common">Chromatium violascens</name>
    <dbReference type="NCBI Taxonomy" id="765911"/>
    <lineage>
        <taxon>Bacteria</taxon>
        <taxon>Pseudomonadati</taxon>
        <taxon>Pseudomonadota</taxon>
        <taxon>Gammaproteobacteria</taxon>
        <taxon>Chromatiales</taxon>
        <taxon>Chromatiaceae</taxon>
        <taxon>Thiocystis</taxon>
    </lineage>
</organism>
<protein>
    <submittedName>
        <fullName evidence="1">CRISPR-associated protein, Cse2 family</fullName>
    </submittedName>
</protein>
<dbReference type="InterPro" id="IPR038287">
    <property type="entry name" value="Cse2_sf"/>
</dbReference>
<dbReference type="NCBIfam" id="TIGR02548">
    <property type="entry name" value="casB_cse2"/>
    <property type="match status" value="1"/>
</dbReference>
<sequence>MNLHKEIAVTDWGEYPFPQGKPDHPSFGLLIAWWRRLEDDKGERAFLRRAGTLTEVMLSPSFVDLLRTLRNQGYAVSNHNHPLSRIAAIAGLSARIKAPADAGLATRMGTPKAAGSTPTVSQLRLRRILACDDIEELYTLLRRALAVLDDKADLADLAATVWNWSPLDDKRPYDPRRRLAYDYYAAAPIKS</sequence>
<dbReference type="CDD" id="cd09731">
    <property type="entry name" value="Cse2_I-E"/>
    <property type="match status" value="1"/>
</dbReference>
<proteinExistence type="predicted"/>
<dbReference type="eggNOG" id="ENOG5032WD2">
    <property type="taxonomic scope" value="Bacteria"/>
</dbReference>
<reference evidence="1 2" key="1">
    <citation type="submission" date="2012-06" db="EMBL/GenBank/DDBJ databases">
        <title>Complete sequence of Thiocystis violascens DSM 198.</title>
        <authorList>
            <consortium name="US DOE Joint Genome Institute"/>
            <person name="Lucas S."/>
            <person name="Han J."/>
            <person name="Lapidus A."/>
            <person name="Cheng J.-F."/>
            <person name="Goodwin L."/>
            <person name="Pitluck S."/>
            <person name="Peters L."/>
            <person name="Ovchinnikova G."/>
            <person name="Teshima H."/>
            <person name="Detter J.C."/>
            <person name="Han C."/>
            <person name="Tapia R."/>
            <person name="Land M."/>
            <person name="Hauser L."/>
            <person name="Kyrpides N."/>
            <person name="Ivanova N."/>
            <person name="Pagani I."/>
            <person name="Vogl K."/>
            <person name="Liu Z."/>
            <person name="Frigaard N.-U."/>
            <person name="Bryant D."/>
            <person name="Woyke T."/>
        </authorList>
    </citation>
    <scope>NUCLEOTIDE SEQUENCE [LARGE SCALE GENOMIC DNA]</scope>
    <source>
        <strain evidence="2">ATCC 17096 / DSM 198 / 6111</strain>
    </source>
</reference>
<dbReference type="STRING" id="765911.Thivi_0458"/>
<dbReference type="Proteomes" id="UP000006062">
    <property type="component" value="Chromosome"/>
</dbReference>
<dbReference type="KEGG" id="tvi:Thivi_0458"/>
<dbReference type="AlphaFoldDB" id="I3Y6A2"/>
<dbReference type="InterPro" id="IPR013382">
    <property type="entry name" value="CRISPR-assoc_prot_Cse2"/>
</dbReference>
<name>I3Y6A2_THIV6</name>
<evidence type="ECO:0000313" key="2">
    <source>
        <dbReference type="Proteomes" id="UP000006062"/>
    </source>
</evidence>
<dbReference type="Gene3D" id="1.10.520.40">
    <property type="entry name" value="CRISPR-associated protein Cse2"/>
    <property type="match status" value="1"/>
</dbReference>
<dbReference type="EMBL" id="CP003154">
    <property type="protein sequence ID" value="AFL72520.1"/>
    <property type="molecule type" value="Genomic_DNA"/>
</dbReference>
<accession>I3Y6A2</accession>
<dbReference type="HOGENOM" id="CLU_104968_2_0_6"/>
<evidence type="ECO:0000313" key="1">
    <source>
        <dbReference type="EMBL" id="AFL72520.1"/>
    </source>
</evidence>
<keyword evidence="2" id="KW-1185">Reference proteome</keyword>
<gene>
    <name evidence="1" type="ordered locus">Thivi_0458</name>
</gene>
<dbReference type="Pfam" id="PF09485">
    <property type="entry name" value="CRISPR_Cse2"/>
    <property type="match status" value="1"/>
</dbReference>